<dbReference type="Pfam" id="PF00686">
    <property type="entry name" value="CBM_20"/>
    <property type="match status" value="1"/>
</dbReference>
<accession>A0A5C6NLK0</accession>
<dbReference type="SMART" id="SM01065">
    <property type="entry name" value="CBM_2"/>
    <property type="match status" value="1"/>
</dbReference>
<organism evidence="12 13">
    <name type="scientific">Takifugu flavidus</name>
    <name type="common">sansaifugu</name>
    <dbReference type="NCBI Taxonomy" id="433684"/>
    <lineage>
        <taxon>Eukaryota</taxon>
        <taxon>Metazoa</taxon>
        <taxon>Chordata</taxon>
        <taxon>Craniata</taxon>
        <taxon>Vertebrata</taxon>
        <taxon>Euteleostomi</taxon>
        <taxon>Actinopterygii</taxon>
        <taxon>Neopterygii</taxon>
        <taxon>Teleostei</taxon>
        <taxon>Neoteleostei</taxon>
        <taxon>Acanthomorphata</taxon>
        <taxon>Eupercaria</taxon>
        <taxon>Tetraodontiformes</taxon>
        <taxon>Tetradontoidea</taxon>
        <taxon>Tetraodontidae</taxon>
        <taxon>Takifugu</taxon>
    </lineage>
</organism>
<evidence type="ECO:0000313" key="12">
    <source>
        <dbReference type="EMBL" id="TWW66557.1"/>
    </source>
</evidence>
<sequence length="650" mass="69012">MPLKKTVAAERRMDLASFFCMIGRHGPAVALAVVAVVTVLAGFYIYRTVTGRRRKAACADGALSPGEEGGEASVIQQSRRRAGESTDLSGDGVTDAMEDVGNLRRRPAAAEKNPPTFAPKIHTAGMKPTAQTEEASGGVEVKSLEPGNQEEHEEVLGDERPEGGDVSTGSRTGTEENRRCSTDTGDVPASLICPSKGQQMEKASPEEGEEPCDKTFWSTDLPSEAGASAPDSRDDGDVSAEVMREDAGGSRAGCDVDDEEAELRSAEVSDAGSSPPWQRRDKTSQCVDEVSESSVNGLERPSPETGNPPEPHGATSSETSHLPPTRELGSAPDAAASATFPDPGVAPGPPVGDLQLSSFEPTQKKDEGNASSAGAGAESGISSLAVSPDAEADGNIFSPEPVLAGDPQAISLYADDAALSAAIERMTGETLGPLQPCCSQMSHSTSWTAANEDAFGHEIEDGYHRLVEQFAAQIAVSVTSLTGQLTDVRAALEVVETRAKEKEDSQAEADCERSEISIMEATMETNEWITDTASPLPPWLLPAPVVAVQPMPQNVNVTFRVHYHTQAPHQTVAVTGDQPELGSWKEFLPLEKVKEGDWSAVVSLPTESHVEWKFVLLDKGEVCRWEECGNRLLHTGVGDDVVVHKWWGLV</sequence>
<dbReference type="InterPro" id="IPR002044">
    <property type="entry name" value="CBM20"/>
</dbReference>
<proteinExistence type="predicted"/>
<protein>
    <recommendedName>
        <fullName evidence="6">Starch-binding domain-containing protein 1</fullName>
    </recommendedName>
    <alternativeName>
        <fullName evidence="7">Genethonin-1</fullName>
    </alternativeName>
    <alternativeName>
        <fullName evidence="8">Glycophagy cargo receptor stbd1</fullName>
    </alternativeName>
</protein>
<evidence type="ECO:0000259" key="11">
    <source>
        <dbReference type="PROSITE" id="PS51166"/>
    </source>
</evidence>
<evidence type="ECO:0000256" key="9">
    <source>
        <dbReference type="SAM" id="MobiDB-lite"/>
    </source>
</evidence>
<evidence type="ECO:0000256" key="2">
    <source>
        <dbReference type="ARBA" id="ARBA00024012"/>
    </source>
</evidence>
<evidence type="ECO:0000256" key="5">
    <source>
        <dbReference type="ARBA" id="ARBA00062412"/>
    </source>
</evidence>
<comment type="subcellular location">
    <subcellularLocation>
        <location evidence="2">Cell membrane</location>
        <location evidence="2">Sarcolemma</location>
        <location evidence="2">T-tubule</location>
    </subcellularLocation>
    <subcellularLocation>
        <location evidence="1">Endoplasmic reticulum membrane</location>
        <topology evidence="1">Single-pass type III membrane protein</topology>
    </subcellularLocation>
    <subcellularLocation>
        <location evidence="4">Preautophagosomal structure membrane</location>
        <topology evidence="4">Single-pass type III membrane protein</topology>
    </subcellularLocation>
</comment>
<dbReference type="InterPro" id="IPR013784">
    <property type="entry name" value="Carb-bd-like_fold"/>
</dbReference>
<feature type="transmembrane region" description="Helical" evidence="10">
    <location>
        <begin position="28"/>
        <end position="46"/>
    </location>
</feature>
<comment type="caution">
    <text evidence="12">The sequence shown here is derived from an EMBL/GenBank/DDBJ whole genome shotgun (WGS) entry which is preliminary data.</text>
</comment>
<dbReference type="InterPro" id="IPR034838">
    <property type="entry name" value="CBM20_genethonin_1"/>
</dbReference>
<feature type="compositionally biased region" description="Basic and acidic residues" evidence="9">
    <location>
        <begin position="154"/>
        <end position="163"/>
    </location>
</feature>
<feature type="domain" description="CBM20" evidence="11">
    <location>
        <begin position="549"/>
        <end position="648"/>
    </location>
</feature>
<dbReference type="AlphaFoldDB" id="A0A5C6NLK0"/>
<evidence type="ECO:0000313" key="13">
    <source>
        <dbReference type="Proteomes" id="UP000324091"/>
    </source>
</evidence>
<dbReference type="PROSITE" id="PS51166">
    <property type="entry name" value="CBM20"/>
    <property type="match status" value="1"/>
</dbReference>
<feature type="region of interest" description="Disordered" evidence="9">
    <location>
        <begin position="128"/>
        <end position="380"/>
    </location>
</feature>
<dbReference type="CDD" id="cd05813">
    <property type="entry name" value="CBM20_genethonin_1"/>
    <property type="match status" value="1"/>
</dbReference>
<evidence type="ECO:0000256" key="1">
    <source>
        <dbReference type="ARBA" id="ARBA00004643"/>
    </source>
</evidence>
<comment type="subunit">
    <text evidence="5">Interacts with the ATG8 family proteins GABARAP and GABARAPL1. Interacts with several glycogen-associated proteins, such as GYS2 (liver glycogen synthase), GDE (glycogen debranching enzyme), GBE1 (glycogen branching enzyme 1) and EPM2A (Laforin).</text>
</comment>
<dbReference type="PANTHER" id="PTHR15048">
    <property type="entry name" value="STARCH-BINDING DOMAIN-CONTAINING PROTEIN 1"/>
    <property type="match status" value="1"/>
</dbReference>
<dbReference type="InterPro" id="IPR013783">
    <property type="entry name" value="Ig-like_fold"/>
</dbReference>
<name>A0A5C6NLK0_9TELE</name>
<keyword evidence="10" id="KW-1133">Transmembrane helix</keyword>
<keyword evidence="10" id="KW-0472">Membrane</keyword>
<evidence type="ECO:0000256" key="3">
    <source>
        <dbReference type="ARBA" id="ARBA00053886"/>
    </source>
</evidence>
<dbReference type="SUPFAM" id="SSF49452">
    <property type="entry name" value="Starch-binding domain-like"/>
    <property type="match status" value="1"/>
</dbReference>
<keyword evidence="13" id="KW-1185">Reference proteome</keyword>
<evidence type="ECO:0000256" key="4">
    <source>
        <dbReference type="ARBA" id="ARBA00060405"/>
    </source>
</evidence>
<dbReference type="FunFam" id="2.60.40.10:FF:000552">
    <property type="entry name" value="Related to glucoamylase"/>
    <property type="match status" value="1"/>
</dbReference>
<dbReference type="GO" id="GO:2001069">
    <property type="term" value="F:glycogen binding"/>
    <property type="evidence" value="ECO:0007669"/>
    <property type="project" value="InterPro"/>
</dbReference>
<feature type="compositionally biased region" description="Basic and acidic residues" evidence="9">
    <location>
        <begin position="231"/>
        <end position="248"/>
    </location>
</feature>
<dbReference type="EMBL" id="RHFK02000013">
    <property type="protein sequence ID" value="TWW66557.1"/>
    <property type="molecule type" value="Genomic_DNA"/>
</dbReference>
<evidence type="ECO:0000256" key="10">
    <source>
        <dbReference type="SAM" id="Phobius"/>
    </source>
</evidence>
<gene>
    <name evidence="12" type="ORF">D4764_20G0005890</name>
</gene>
<evidence type="ECO:0000256" key="7">
    <source>
        <dbReference type="ARBA" id="ARBA00075794"/>
    </source>
</evidence>
<feature type="region of interest" description="Disordered" evidence="9">
    <location>
        <begin position="61"/>
        <end position="95"/>
    </location>
</feature>
<evidence type="ECO:0000256" key="8">
    <source>
        <dbReference type="ARBA" id="ARBA00076001"/>
    </source>
</evidence>
<reference evidence="12 13" key="1">
    <citation type="submission" date="2019-04" db="EMBL/GenBank/DDBJ databases">
        <title>Chromosome genome assembly for Takifugu flavidus.</title>
        <authorList>
            <person name="Xiao S."/>
        </authorList>
    </citation>
    <scope>NUCLEOTIDE SEQUENCE [LARGE SCALE GENOMIC DNA]</scope>
    <source>
        <strain evidence="12">HTHZ2018</strain>
        <tissue evidence="12">Muscle</tissue>
    </source>
</reference>
<comment type="function">
    <text evidence="3">Acts as a cargo receptor for glycogen. Delivers its cargo to an autophagic pathway called glycophagy, resulting in the transport of glycogen to lysosomes.</text>
</comment>
<dbReference type="PANTHER" id="PTHR15048:SF0">
    <property type="entry name" value="STARCH-BINDING DOMAIN-CONTAINING PROTEIN 1"/>
    <property type="match status" value="1"/>
</dbReference>
<dbReference type="GO" id="GO:0030315">
    <property type="term" value="C:T-tubule"/>
    <property type="evidence" value="ECO:0007669"/>
    <property type="project" value="UniProtKB-SubCell"/>
</dbReference>
<dbReference type="GO" id="GO:2001070">
    <property type="term" value="F:starch binding"/>
    <property type="evidence" value="ECO:0007669"/>
    <property type="project" value="InterPro"/>
</dbReference>
<dbReference type="Proteomes" id="UP000324091">
    <property type="component" value="Chromosome 20"/>
</dbReference>
<dbReference type="Gene3D" id="2.60.40.10">
    <property type="entry name" value="Immunoglobulins"/>
    <property type="match status" value="1"/>
</dbReference>
<dbReference type="GO" id="GO:0005789">
    <property type="term" value="C:endoplasmic reticulum membrane"/>
    <property type="evidence" value="ECO:0007669"/>
    <property type="project" value="UniProtKB-SubCell"/>
</dbReference>
<dbReference type="GO" id="GO:0034045">
    <property type="term" value="C:phagophore assembly site membrane"/>
    <property type="evidence" value="ECO:0007669"/>
    <property type="project" value="UniProtKB-SubCell"/>
</dbReference>
<feature type="compositionally biased region" description="Low complexity" evidence="9">
    <location>
        <begin position="369"/>
        <end position="380"/>
    </location>
</feature>
<keyword evidence="10" id="KW-0812">Transmembrane</keyword>
<evidence type="ECO:0000256" key="6">
    <source>
        <dbReference type="ARBA" id="ARBA00073038"/>
    </source>
</evidence>
<dbReference type="GO" id="GO:0061723">
    <property type="term" value="P:glycophagy"/>
    <property type="evidence" value="ECO:0007669"/>
    <property type="project" value="UniProtKB-ARBA"/>
</dbReference>